<evidence type="ECO:0000256" key="1">
    <source>
        <dbReference type="ARBA" id="ARBA00004651"/>
    </source>
</evidence>
<keyword evidence="4 8" id="KW-0812">Transmembrane</keyword>
<dbReference type="STRING" id="500633.CLOHIR_01156"/>
<sequence>MADIYIMLILALVGFVGTLLIIPMFKKMLIEGEIVRPNYKQDMIPVSMGIVFVPMLVISAMVLAYIDRDPEHMKYLFMFLFAALSMSFAGIMDDIIGNRNVSGLKGHFKSLFKGTLTTGGFKALYGGFVGLLISVVLTRSIPEIVLNTLIIALSTNLMNLMDLRPGRAIKVYLVIMIVMIGTLTGFTRILPFLIVPAVLAYFNQDLKAKCMMGDAGSNVLGISIGIFMAFGYSINVKIGWLVFLVLIHILTEKYSLTKIIEKNKVLNFLDRLGR</sequence>
<evidence type="ECO:0000256" key="8">
    <source>
        <dbReference type="SAM" id="Phobius"/>
    </source>
</evidence>
<dbReference type="AlphaFoldDB" id="B6FZ52"/>
<keyword evidence="6 8" id="KW-0472">Membrane</keyword>
<comment type="subcellular location">
    <subcellularLocation>
        <location evidence="1">Cell membrane</location>
        <topology evidence="1">Multi-pass membrane protein</topology>
    </subcellularLocation>
</comment>
<evidence type="ECO:0008006" key="11">
    <source>
        <dbReference type="Google" id="ProtNLM"/>
    </source>
</evidence>
<feature type="transmembrane region" description="Helical" evidence="8">
    <location>
        <begin position="111"/>
        <end position="138"/>
    </location>
</feature>
<dbReference type="GO" id="GO:0005886">
    <property type="term" value="C:plasma membrane"/>
    <property type="evidence" value="ECO:0007669"/>
    <property type="project" value="UniProtKB-SubCell"/>
</dbReference>
<dbReference type="RefSeq" id="WP_006440074.1">
    <property type="nucleotide sequence ID" value="NZ_DS995356.1"/>
</dbReference>
<dbReference type="EMBL" id="ABWP01000048">
    <property type="protein sequence ID" value="EEA85222.1"/>
    <property type="molecule type" value="Genomic_DNA"/>
</dbReference>
<keyword evidence="10" id="KW-1185">Reference proteome</keyword>
<accession>B6FZ52</accession>
<feature type="transmembrane region" description="Helical" evidence="8">
    <location>
        <begin position="144"/>
        <end position="161"/>
    </location>
</feature>
<dbReference type="InterPro" id="IPR000715">
    <property type="entry name" value="Glycosyl_transferase_4"/>
</dbReference>
<dbReference type="GO" id="GO:0016780">
    <property type="term" value="F:phosphotransferase activity, for other substituted phosphate groups"/>
    <property type="evidence" value="ECO:0007669"/>
    <property type="project" value="InterPro"/>
</dbReference>
<organism evidence="9 10">
    <name type="scientific">Peptacetobacter hiranonis (strain DSM 13275 / JCM 10541 / KCTC 15199 / TO-931)</name>
    <name type="common">Clostridium hiranonis</name>
    <dbReference type="NCBI Taxonomy" id="500633"/>
    <lineage>
        <taxon>Bacteria</taxon>
        <taxon>Bacillati</taxon>
        <taxon>Bacillota</taxon>
        <taxon>Clostridia</taxon>
        <taxon>Peptostreptococcales</taxon>
        <taxon>Peptostreptococcaceae</taxon>
        <taxon>Peptacetobacter</taxon>
    </lineage>
</organism>
<feature type="transmembrane region" description="Helical" evidence="8">
    <location>
        <begin position="173"/>
        <end position="202"/>
    </location>
</feature>
<dbReference type="eggNOG" id="COG0472">
    <property type="taxonomic scope" value="Bacteria"/>
</dbReference>
<protein>
    <recommendedName>
        <fullName evidence="11">Glycosyl transferase</fullName>
    </recommendedName>
</protein>
<dbReference type="OrthoDB" id="2679245at2"/>
<dbReference type="GO" id="GO:0046872">
    <property type="term" value="F:metal ion binding"/>
    <property type="evidence" value="ECO:0007669"/>
    <property type="project" value="UniProtKB-KW"/>
</dbReference>
<keyword evidence="3" id="KW-0808">Transferase</keyword>
<feature type="binding site" evidence="7">
    <location>
        <position position="214"/>
    </location>
    <ligand>
        <name>Mg(2+)</name>
        <dbReference type="ChEBI" id="CHEBI:18420"/>
    </ligand>
</feature>
<evidence type="ECO:0000313" key="9">
    <source>
        <dbReference type="EMBL" id="EEA85222.1"/>
    </source>
</evidence>
<keyword evidence="7" id="KW-0479">Metal-binding</keyword>
<dbReference type="Proteomes" id="UP000003178">
    <property type="component" value="Unassembled WGS sequence"/>
</dbReference>
<feature type="transmembrane region" description="Helical" evidence="8">
    <location>
        <begin position="6"/>
        <end position="25"/>
    </location>
</feature>
<evidence type="ECO:0000313" key="10">
    <source>
        <dbReference type="Proteomes" id="UP000003178"/>
    </source>
</evidence>
<dbReference type="HOGENOM" id="CLU_078449_0_0_9"/>
<name>B6FZ52_PEPHT</name>
<evidence type="ECO:0000256" key="2">
    <source>
        <dbReference type="ARBA" id="ARBA00022475"/>
    </source>
</evidence>
<proteinExistence type="predicted"/>
<comment type="caution">
    <text evidence="9">The sequence shown here is derived from an EMBL/GenBank/DDBJ whole genome shotgun (WGS) entry which is preliminary data.</text>
</comment>
<dbReference type="PANTHER" id="PTHR22926:SF3">
    <property type="entry name" value="UNDECAPRENYL-PHOSPHATE ALPHA-N-ACETYLGLUCOSAMINYL 1-PHOSPHATE TRANSFERASE"/>
    <property type="match status" value="1"/>
</dbReference>
<keyword evidence="7" id="KW-0460">Magnesium</keyword>
<feature type="transmembrane region" description="Helical" evidence="8">
    <location>
        <begin position="46"/>
        <end position="66"/>
    </location>
</feature>
<dbReference type="GO" id="GO:0044038">
    <property type="term" value="P:cell wall macromolecule biosynthetic process"/>
    <property type="evidence" value="ECO:0007669"/>
    <property type="project" value="TreeGrafter"/>
</dbReference>
<evidence type="ECO:0000256" key="3">
    <source>
        <dbReference type="ARBA" id="ARBA00022679"/>
    </source>
</evidence>
<reference evidence="9 10" key="2">
    <citation type="submission" date="2008-10" db="EMBL/GenBank/DDBJ databases">
        <title>Draft genome sequence of Clostridium hiranonis (DSM 13275).</title>
        <authorList>
            <person name="Sudarsanam P."/>
            <person name="Ley R."/>
            <person name="Guruge J."/>
            <person name="Turnbaugh P.J."/>
            <person name="Mahowald M."/>
            <person name="Liep D."/>
            <person name="Gordon J."/>
        </authorList>
    </citation>
    <scope>NUCLEOTIDE SEQUENCE [LARGE SCALE GENOMIC DNA]</scope>
    <source>
        <strain evidence="9 10">DSM 13275</strain>
    </source>
</reference>
<evidence type="ECO:0000256" key="6">
    <source>
        <dbReference type="ARBA" id="ARBA00023136"/>
    </source>
</evidence>
<evidence type="ECO:0000256" key="5">
    <source>
        <dbReference type="ARBA" id="ARBA00022989"/>
    </source>
</evidence>
<dbReference type="PANTHER" id="PTHR22926">
    <property type="entry name" value="PHOSPHO-N-ACETYLMURAMOYL-PENTAPEPTIDE-TRANSFERASE"/>
    <property type="match status" value="1"/>
</dbReference>
<keyword evidence="2" id="KW-1003">Cell membrane</keyword>
<gene>
    <name evidence="9" type="ORF">CLOHIR_01156</name>
</gene>
<dbReference type="GO" id="GO:0071555">
    <property type="term" value="P:cell wall organization"/>
    <property type="evidence" value="ECO:0007669"/>
    <property type="project" value="TreeGrafter"/>
</dbReference>
<evidence type="ECO:0000256" key="7">
    <source>
        <dbReference type="PIRSR" id="PIRSR600715-1"/>
    </source>
</evidence>
<dbReference type="Pfam" id="PF00953">
    <property type="entry name" value="Glycos_transf_4"/>
    <property type="match status" value="1"/>
</dbReference>
<evidence type="ECO:0000256" key="4">
    <source>
        <dbReference type="ARBA" id="ARBA00022692"/>
    </source>
</evidence>
<keyword evidence="5 8" id="KW-1133">Transmembrane helix</keyword>
<feature type="transmembrane region" description="Helical" evidence="8">
    <location>
        <begin position="72"/>
        <end position="91"/>
    </location>
</feature>
<feature type="transmembrane region" description="Helical" evidence="8">
    <location>
        <begin position="222"/>
        <end position="250"/>
    </location>
</feature>
<reference evidence="9 10" key="1">
    <citation type="submission" date="2008-09" db="EMBL/GenBank/DDBJ databases">
        <authorList>
            <person name="Fulton L."/>
            <person name="Clifton S."/>
            <person name="Fulton B."/>
            <person name="Xu J."/>
            <person name="Minx P."/>
            <person name="Pepin K.H."/>
            <person name="Johnson M."/>
            <person name="Thiruvilangam P."/>
            <person name="Bhonagiri V."/>
            <person name="Nash W.E."/>
            <person name="Mardis E.R."/>
            <person name="Wilson R.K."/>
        </authorList>
    </citation>
    <scope>NUCLEOTIDE SEQUENCE [LARGE SCALE GENOMIC DNA]</scope>
    <source>
        <strain evidence="9 10">DSM 13275</strain>
    </source>
</reference>
<feature type="binding site" evidence="7">
    <location>
        <position position="159"/>
    </location>
    <ligand>
        <name>Mg(2+)</name>
        <dbReference type="ChEBI" id="CHEBI:18420"/>
    </ligand>
</feature>
<comment type="cofactor">
    <cofactor evidence="7">
        <name>Mg(2+)</name>
        <dbReference type="ChEBI" id="CHEBI:18420"/>
    </cofactor>
</comment>